<protein>
    <submittedName>
        <fullName evidence="3">UB2J2 enzyme</fullName>
    </submittedName>
</protein>
<dbReference type="InterPro" id="IPR050113">
    <property type="entry name" value="Ub_conjugating_enzyme"/>
</dbReference>
<gene>
    <name evidence="3" type="primary">Ube2j2</name>
    <name evidence="3" type="ORF">G6Z76_0013758</name>
</gene>
<dbReference type="Proteomes" id="UP000669903">
    <property type="component" value="Unassembled WGS sequence"/>
</dbReference>
<evidence type="ECO:0000259" key="2">
    <source>
        <dbReference type="PROSITE" id="PS50127"/>
    </source>
</evidence>
<dbReference type="InterPro" id="IPR000608">
    <property type="entry name" value="UBC"/>
</dbReference>
<dbReference type="SUPFAM" id="SSF54495">
    <property type="entry name" value="UBC-like"/>
    <property type="match status" value="1"/>
</dbReference>
<keyword evidence="1" id="KW-0812">Transmembrane</keyword>
<dbReference type="PROSITE" id="PS50127">
    <property type="entry name" value="UBC_2"/>
    <property type="match status" value="1"/>
</dbReference>
<comment type="caution">
    <text evidence="3">The sequence shown here is derived from an EMBL/GenBank/DDBJ whole genome shotgun (WGS) entry which is preliminary data.</text>
</comment>
<dbReference type="Gene3D" id="3.10.110.10">
    <property type="entry name" value="Ubiquitin Conjugating Enzyme"/>
    <property type="match status" value="1"/>
</dbReference>
<evidence type="ECO:0000313" key="3">
    <source>
        <dbReference type="EMBL" id="KAG5346019.1"/>
    </source>
</evidence>
<accession>A0A836GNU9</accession>
<feature type="domain" description="UBC core" evidence="2">
    <location>
        <begin position="10"/>
        <end position="183"/>
    </location>
</feature>
<dbReference type="InterPro" id="IPR016135">
    <property type="entry name" value="UBQ-conjugating_enzyme/RWD"/>
</dbReference>
<feature type="transmembrane region" description="Helical" evidence="1">
    <location>
        <begin position="226"/>
        <end position="246"/>
    </location>
</feature>
<dbReference type="SMART" id="SM00212">
    <property type="entry name" value="UBCc"/>
    <property type="match status" value="1"/>
</dbReference>
<feature type="non-terminal residue" evidence="3">
    <location>
        <position position="1"/>
    </location>
</feature>
<dbReference type="CDD" id="cd23799">
    <property type="entry name" value="UBCc_UBE2J"/>
    <property type="match status" value="1"/>
</dbReference>
<keyword evidence="1" id="KW-0472">Membrane</keyword>
<dbReference type="PANTHER" id="PTHR24067">
    <property type="entry name" value="UBIQUITIN-CONJUGATING ENZYME E2"/>
    <property type="match status" value="1"/>
</dbReference>
<dbReference type="Pfam" id="PF00179">
    <property type="entry name" value="UQ_con"/>
    <property type="match status" value="1"/>
</dbReference>
<organism evidence="3 4">
    <name type="scientific">Acromyrmex charruanus</name>
    <dbReference type="NCBI Taxonomy" id="2715315"/>
    <lineage>
        <taxon>Eukaryota</taxon>
        <taxon>Metazoa</taxon>
        <taxon>Ecdysozoa</taxon>
        <taxon>Arthropoda</taxon>
        <taxon>Hexapoda</taxon>
        <taxon>Insecta</taxon>
        <taxon>Pterygota</taxon>
        <taxon>Neoptera</taxon>
        <taxon>Endopterygota</taxon>
        <taxon>Hymenoptera</taxon>
        <taxon>Apocrita</taxon>
        <taxon>Aculeata</taxon>
        <taxon>Formicoidea</taxon>
        <taxon>Formicidae</taxon>
        <taxon>Myrmicinae</taxon>
        <taxon>Acromyrmex</taxon>
    </lineage>
</organism>
<proteinExistence type="predicted"/>
<feature type="non-terminal residue" evidence="3">
    <location>
        <position position="256"/>
    </location>
</feature>
<evidence type="ECO:0000256" key="1">
    <source>
        <dbReference type="SAM" id="Phobius"/>
    </source>
</evidence>
<reference evidence="3" key="1">
    <citation type="submission" date="2020-03" db="EMBL/GenBank/DDBJ databases">
        <title>Relaxed selection underlies rapid genomic changes in the transitions from sociality to social parasitism in ants.</title>
        <authorList>
            <person name="Bi X."/>
        </authorList>
    </citation>
    <scope>NUCLEOTIDE SEQUENCE</scope>
    <source>
        <strain evidence="3">BGI-DK2014a</strain>
        <tissue evidence="3">Whole body</tissue>
    </source>
</reference>
<dbReference type="EMBL" id="JAANIC010001895">
    <property type="protein sequence ID" value="KAG5346019.1"/>
    <property type="molecule type" value="Genomic_DNA"/>
</dbReference>
<dbReference type="AlphaFoldDB" id="A0A836GNU9"/>
<name>A0A836GNU9_9HYME</name>
<keyword evidence="1" id="KW-1133">Transmembrane helix</keyword>
<sequence length="256" mass="29481">MVRMNRKTNSATARLRQDYLRLKRDPVPYVLAEPVPSNILEWHYVVIGPEKTPYEGGFYHGKLIFPGEFPFQPPSIYMTTPNGRFKVNTRLCLSISDFHPDTWNPAWSVSTILTGLLSFMVHFLKYFDSVVSKRYLIIVLCLQIEKSPTLGSINTTDYEKRQLAAQSLEYNLRDKMFCELFSETAETIRMELERRKELEKQARHQSTASEVSSLIRDQFQRDQSPLHSALANLVVIIGFAAFAYTVNCVLKSIAME</sequence>
<keyword evidence="4" id="KW-1185">Reference proteome</keyword>
<evidence type="ECO:0000313" key="4">
    <source>
        <dbReference type="Proteomes" id="UP000669903"/>
    </source>
</evidence>